<evidence type="ECO:0000313" key="15">
    <source>
        <dbReference type="EMBL" id="KTB41644.1"/>
    </source>
</evidence>
<keyword evidence="8 14" id="KW-1133">Transmembrane helix</keyword>
<evidence type="ECO:0000256" key="13">
    <source>
        <dbReference type="ARBA" id="ARBA00036671"/>
    </source>
</evidence>
<evidence type="ECO:0000256" key="4">
    <source>
        <dbReference type="ARBA" id="ARBA00013122"/>
    </source>
</evidence>
<keyword evidence="10 14" id="KW-0472">Membrane</keyword>
<keyword evidence="6 14" id="KW-0812">Transmembrane</keyword>
<comment type="catalytic activity">
    <reaction evidence="13 14">
        <text>a very-long-chain (3R)-3-hydroxyacyl-CoA = a very-long-chain (2E)-enoyl-CoA + H2O</text>
        <dbReference type="Rhea" id="RHEA:45812"/>
        <dbReference type="ChEBI" id="CHEBI:15377"/>
        <dbReference type="ChEBI" id="CHEBI:83728"/>
        <dbReference type="ChEBI" id="CHEBI:85440"/>
        <dbReference type="EC" id="4.2.1.134"/>
    </reaction>
</comment>
<dbReference type="EC" id="4.2.1.134" evidence="4 14"/>
<keyword evidence="9 14" id="KW-0443">Lipid metabolism</keyword>
<feature type="transmembrane region" description="Helical" evidence="14">
    <location>
        <begin position="80"/>
        <end position="100"/>
    </location>
</feature>
<dbReference type="AlphaFoldDB" id="A0A0W0FZ81"/>
<feature type="transmembrane region" description="Helical" evidence="14">
    <location>
        <begin position="22"/>
        <end position="47"/>
    </location>
</feature>
<comment type="caution">
    <text evidence="14">Lacks conserved residue(s) required for the propagation of feature annotation.</text>
</comment>
<dbReference type="GO" id="GO:0102158">
    <property type="term" value="F:very-long-chain (3R)-3-hydroxyacyl-CoA dehydratase activity"/>
    <property type="evidence" value="ECO:0007669"/>
    <property type="project" value="UniProtKB-EC"/>
</dbReference>
<evidence type="ECO:0000256" key="2">
    <source>
        <dbReference type="ARBA" id="ARBA00005194"/>
    </source>
</evidence>
<feature type="transmembrane region" description="Helical" evidence="14">
    <location>
        <begin position="206"/>
        <end position="223"/>
    </location>
</feature>
<dbReference type="GO" id="GO:0030497">
    <property type="term" value="P:fatty acid elongation"/>
    <property type="evidence" value="ECO:0007669"/>
    <property type="project" value="TreeGrafter"/>
</dbReference>
<keyword evidence="14" id="KW-0256">Endoplasmic reticulum</keyword>
<accession>A0A0W0FZ81</accession>
<evidence type="ECO:0000256" key="3">
    <source>
        <dbReference type="ARBA" id="ARBA00007811"/>
    </source>
</evidence>
<protein>
    <recommendedName>
        <fullName evidence="4 14">Very-long-chain (3R)-3-hydroxyacyl-CoA dehydratase</fullName>
        <ecNumber evidence="4 14">4.2.1.134</ecNumber>
    </recommendedName>
</protein>
<dbReference type="UniPathway" id="UPA00094"/>
<keyword evidence="7 14" id="KW-0276">Fatty acid metabolism</keyword>
<keyword evidence="11 14" id="KW-0275">Fatty acid biosynthesis</keyword>
<evidence type="ECO:0000256" key="14">
    <source>
        <dbReference type="RuleBase" id="RU363109"/>
    </source>
</evidence>
<comment type="similarity">
    <text evidence="3 14">Belongs to the very long-chain fatty acids dehydratase HACD family.</text>
</comment>
<comment type="subcellular location">
    <subcellularLocation>
        <location evidence="14">Endoplasmic reticulum membrane</location>
        <topology evidence="14">Multi-pass membrane protein</topology>
    </subcellularLocation>
    <subcellularLocation>
        <location evidence="1">Membrane</location>
        <topology evidence="1">Multi-pass membrane protein</topology>
    </subcellularLocation>
</comment>
<evidence type="ECO:0000256" key="8">
    <source>
        <dbReference type="ARBA" id="ARBA00022989"/>
    </source>
</evidence>
<evidence type="ECO:0000256" key="10">
    <source>
        <dbReference type="ARBA" id="ARBA00023136"/>
    </source>
</evidence>
<dbReference type="eggNOG" id="KOG3187">
    <property type="taxonomic scope" value="Eukaryota"/>
</dbReference>
<sequence>MSTAKDGAQKVSKKGPPAIIKFYLVLYNIFSTLGWSYILMFTVVHIFNLDGKSYEIPPDGTLTQNHLPLPIPFYTNYTRVGYATALVQSFALLEVVHVLLGWVRSPLVTTVMQVSSRLFLVWGVVERFDETHTNPLFTTMVFAWSLTEVIRYSFYALGLLGSEPKSLLYFRYTTFYVLYPLGAGSEAFLNFSTLPKEISVWNAYDWFRAMLFLIWWPGLYIMYTHMIKQRRKVFGGGRKGSKKD</sequence>
<evidence type="ECO:0000256" key="12">
    <source>
        <dbReference type="ARBA" id="ARBA00023239"/>
    </source>
</evidence>
<evidence type="ECO:0000256" key="9">
    <source>
        <dbReference type="ARBA" id="ARBA00023098"/>
    </source>
</evidence>
<dbReference type="GO" id="GO:0042761">
    <property type="term" value="P:very long-chain fatty acid biosynthetic process"/>
    <property type="evidence" value="ECO:0007669"/>
    <property type="project" value="TreeGrafter"/>
</dbReference>
<dbReference type="Pfam" id="PF04387">
    <property type="entry name" value="PTPLA"/>
    <property type="match status" value="1"/>
</dbReference>
<comment type="function">
    <text evidence="14">Catalyzes the third of the four reactions of the long-chain fatty acids elongation cycle. This endoplasmic reticulum-bound enzymatic process, allows the addition of two carbons to the chain of long- and very long-chain fatty acids/VLCFAs per cycle. This enzyme catalyzes the dehydration of the 3-hydroxyacyl-CoA intermediate into trans-2,3-enoyl-CoA, within each cycle of fatty acid elongation. Thereby, it participates to the production of VLCFAs of different chain lengths that are involved in multiple biological processes as precursors of membrane lipids and lipid mediators.</text>
</comment>
<dbReference type="EMBL" id="LATX01001438">
    <property type="protein sequence ID" value="KTB41644.1"/>
    <property type="molecule type" value="Genomic_DNA"/>
</dbReference>
<dbReference type="PANTHER" id="PTHR11035:SF3">
    <property type="entry name" value="VERY-LONG-CHAIN (3R)-3-HYDROXYACYL-COA DEHYDRATASE"/>
    <property type="match status" value="1"/>
</dbReference>
<evidence type="ECO:0000313" key="16">
    <source>
        <dbReference type="Proteomes" id="UP000054988"/>
    </source>
</evidence>
<dbReference type="InterPro" id="IPR007482">
    <property type="entry name" value="Tyr_Pase-like_PTPLA"/>
</dbReference>
<evidence type="ECO:0000256" key="11">
    <source>
        <dbReference type="ARBA" id="ARBA00023160"/>
    </source>
</evidence>
<evidence type="ECO:0000256" key="1">
    <source>
        <dbReference type="ARBA" id="ARBA00004141"/>
    </source>
</evidence>
<keyword evidence="5 14" id="KW-0444">Lipid biosynthesis</keyword>
<feature type="transmembrane region" description="Helical" evidence="14">
    <location>
        <begin position="172"/>
        <end position="194"/>
    </location>
</feature>
<dbReference type="PANTHER" id="PTHR11035">
    <property type="entry name" value="VERY-LONG-CHAIN (3R)-3-HYDROXYACYL-COA DEHYDRATASE"/>
    <property type="match status" value="1"/>
</dbReference>
<dbReference type="GO" id="GO:0005789">
    <property type="term" value="C:endoplasmic reticulum membrane"/>
    <property type="evidence" value="ECO:0007669"/>
    <property type="project" value="UniProtKB-SubCell"/>
</dbReference>
<organism evidence="15 16">
    <name type="scientific">Moniliophthora roreri</name>
    <name type="common">Frosty pod rot fungus</name>
    <name type="synonym">Monilia roreri</name>
    <dbReference type="NCBI Taxonomy" id="221103"/>
    <lineage>
        <taxon>Eukaryota</taxon>
        <taxon>Fungi</taxon>
        <taxon>Dikarya</taxon>
        <taxon>Basidiomycota</taxon>
        <taxon>Agaricomycotina</taxon>
        <taxon>Agaricomycetes</taxon>
        <taxon>Agaricomycetidae</taxon>
        <taxon>Agaricales</taxon>
        <taxon>Marasmiineae</taxon>
        <taxon>Marasmiaceae</taxon>
        <taxon>Moniliophthora</taxon>
    </lineage>
</organism>
<evidence type="ECO:0000256" key="7">
    <source>
        <dbReference type="ARBA" id="ARBA00022832"/>
    </source>
</evidence>
<comment type="caution">
    <text evidence="15">The sequence shown here is derived from an EMBL/GenBank/DDBJ whole genome shotgun (WGS) entry which is preliminary data.</text>
</comment>
<reference evidence="15 16" key="1">
    <citation type="submission" date="2015-12" db="EMBL/GenBank/DDBJ databases">
        <title>Draft genome sequence of Moniliophthora roreri, the causal agent of frosty pod rot of cacao.</title>
        <authorList>
            <person name="Aime M.C."/>
            <person name="Diaz-Valderrama J.R."/>
            <person name="Kijpornyongpan T."/>
            <person name="Phillips-Mora W."/>
        </authorList>
    </citation>
    <scope>NUCLEOTIDE SEQUENCE [LARGE SCALE GENOMIC DNA]</scope>
    <source>
        <strain evidence="15 16">MCA 2952</strain>
    </source>
</reference>
<comment type="pathway">
    <text evidence="2 14">Lipid metabolism; fatty acid biosynthesis.</text>
</comment>
<dbReference type="Proteomes" id="UP000054988">
    <property type="component" value="Unassembled WGS sequence"/>
</dbReference>
<evidence type="ECO:0000256" key="6">
    <source>
        <dbReference type="ARBA" id="ARBA00022692"/>
    </source>
</evidence>
<proteinExistence type="inferred from homology"/>
<name>A0A0W0FZ81_MONRR</name>
<evidence type="ECO:0000256" key="5">
    <source>
        <dbReference type="ARBA" id="ARBA00022516"/>
    </source>
</evidence>
<keyword evidence="12 14" id="KW-0456">Lyase</keyword>
<dbReference type="GO" id="GO:0030148">
    <property type="term" value="P:sphingolipid biosynthetic process"/>
    <property type="evidence" value="ECO:0007669"/>
    <property type="project" value="TreeGrafter"/>
</dbReference>
<gene>
    <name evidence="15" type="ORF">WG66_5793</name>
</gene>